<protein>
    <submittedName>
        <fullName evidence="3">Uncharacterized protein</fullName>
    </submittedName>
</protein>
<feature type="region of interest" description="Disordered" evidence="1">
    <location>
        <begin position="67"/>
        <end position="177"/>
    </location>
</feature>
<dbReference type="WBParaSite" id="PEQ_0000177701-mRNA-1">
    <property type="protein sequence ID" value="PEQ_0000177701-mRNA-1"/>
    <property type="gene ID" value="PEQ_0000177701"/>
</dbReference>
<dbReference type="AlphaFoldDB" id="A0A914RJ04"/>
<name>A0A914RJ04_PAREQ</name>
<evidence type="ECO:0000256" key="1">
    <source>
        <dbReference type="SAM" id="MobiDB-lite"/>
    </source>
</evidence>
<sequence length="177" mass="18956">MILRSRVELIVGVESSKLEPMVFIDTNGDEWIELLKFCCSIKPLRIGAVIVVSSAVVTLVATDGSGPDPQLPLHSYGSLPSFSNSSLQQVPSPVNDPQRKRQSPSQQAPSPFGDPLPQNQFPSLQGHSLFGGPSPQGQFSSLQGLSPFSGQPRQGQFPAGSSSHGYPPFPKVYISEL</sequence>
<reference evidence="3" key="1">
    <citation type="submission" date="2022-11" db="UniProtKB">
        <authorList>
            <consortium name="WormBaseParasite"/>
        </authorList>
    </citation>
    <scope>IDENTIFICATION</scope>
</reference>
<feature type="compositionally biased region" description="Polar residues" evidence="1">
    <location>
        <begin position="135"/>
        <end position="164"/>
    </location>
</feature>
<keyword evidence="2" id="KW-1185">Reference proteome</keyword>
<proteinExistence type="predicted"/>
<organism evidence="2 3">
    <name type="scientific">Parascaris equorum</name>
    <name type="common">Equine roundworm</name>
    <dbReference type="NCBI Taxonomy" id="6256"/>
    <lineage>
        <taxon>Eukaryota</taxon>
        <taxon>Metazoa</taxon>
        <taxon>Ecdysozoa</taxon>
        <taxon>Nematoda</taxon>
        <taxon>Chromadorea</taxon>
        <taxon>Rhabditida</taxon>
        <taxon>Spirurina</taxon>
        <taxon>Ascaridomorpha</taxon>
        <taxon>Ascaridoidea</taxon>
        <taxon>Ascarididae</taxon>
        <taxon>Parascaris</taxon>
    </lineage>
</organism>
<feature type="compositionally biased region" description="Polar residues" evidence="1">
    <location>
        <begin position="117"/>
        <end position="126"/>
    </location>
</feature>
<feature type="compositionally biased region" description="Polar residues" evidence="1">
    <location>
        <begin position="78"/>
        <end position="92"/>
    </location>
</feature>
<evidence type="ECO:0000313" key="3">
    <source>
        <dbReference type="WBParaSite" id="PEQ_0000177701-mRNA-1"/>
    </source>
</evidence>
<evidence type="ECO:0000313" key="2">
    <source>
        <dbReference type="Proteomes" id="UP000887564"/>
    </source>
</evidence>
<accession>A0A914RJ04</accession>
<dbReference type="Proteomes" id="UP000887564">
    <property type="component" value="Unplaced"/>
</dbReference>